<sequence length="380" mass="44572">MSFLHIIKSASYNTDGRLLKWLKSLSENKIPTEVFILEDNNIKGVFKDNDINIISISLRFRRCFKKGKGYVFKVPELTIKTLSYIFRRKPDVILFHDLQHYLSILTVLLFIKPFTKTKVLWDLHELPHNGLTSNFITKKILRFMLSHCDFLIYTNKERRAYILEKINHREKDYYILNNYPSRDYVNVKKADLPDGSINTLGDTPYILWLGAAAEGRNFNTFLTTYKNYKGKYKLVILGKVDDKFKEEIDGLKREGHVFTDFVPQIDMIKYIDNAYFSVVLYRDTSPNNRFCEPNRLYQLLTRNIPIICGNNPTMKSIIEENGGGIVLPDDGSSLETMEMAMMEMVDNYNVYKESEYTYKNTKLMTWDSQFDGVYKKLLEL</sequence>
<dbReference type="RefSeq" id="WP_190310887.1">
    <property type="nucleotide sequence ID" value="NZ_JACNYK010000008.1"/>
</dbReference>
<dbReference type="EMBL" id="JACNYK010000008">
    <property type="protein sequence ID" value="MBD1427739.1"/>
    <property type="molecule type" value="Genomic_DNA"/>
</dbReference>
<reference evidence="1 2" key="1">
    <citation type="submission" date="2020-08" db="EMBL/GenBank/DDBJ databases">
        <title>Sphingobacterium sp. DN00404 isolated from aquaculture water.</title>
        <authorList>
            <person name="Zhang M."/>
        </authorList>
    </citation>
    <scope>NUCLEOTIDE SEQUENCE [LARGE SCALE GENOMIC DNA]</scope>
    <source>
        <strain evidence="1 2">KCTC 32294</strain>
    </source>
</reference>
<accession>A0ABR7Y8V5</accession>
<organism evidence="1 2">
    <name type="scientific">Sphingobacterium arenae</name>
    <dbReference type="NCBI Taxonomy" id="1280598"/>
    <lineage>
        <taxon>Bacteria</taxon>
        <taxon>Pseudomonadati</taxon>
        <taxon>Bacteroidota</taxon>
        <taxon>Sphingobacteriia</taxon>
        <taxon>Sphingobacteriales</taxon>
        <taxon>Sphingobacteriaceae</taxon>
        <taxon>Sphingobacterium</taxon>
    </lineage>
</organism>
<name>A0ABR7Y8V5_9SPHI</name>
<gene>
    <name evidence="1" type="ORF">H8B17_19340</name>
</gene>
<dbReference type="Proteomes" id="UP000606494">
    <property type="component" value="Unassembled WGS sequence"/>
</dbReference>
<evidence type="ECO:0000313" key="2">
    <source>
        <dbReference type="Proteomes" id="UP000606494"/>
    </source>
</evidence>
<proteinExistence type="predicted"/>
<comment type="caution">
    <text evidence="1">The sequence shown here is derived from an EMBL/GenBank/DDBJ whole genome shotgun (WGS) entry which is preliminary data.</text>
</comment>
<keyword evidence="2" id="KW-1185">Reference proteome</keyword>
<protein>
    <recommendedName>
        <fullName evidence="3">Glycosyltransferase</fullName>
    </recommendedName>
</protein>
<evidence type="ECO:0000313" key="1">
    <source>
        <dbReference type="EMBL" id="MBD1427739.1"/>
    </source>
</evidence>
<dbReference type="SUPFAM" id="SSF53756">
    <property type="entry name" value="UDP-Glycosyltransferase/glycogen phosphorylase"/>
    <property type="match status" value="1"/>
</dbReference>
<dbReference type="Gene3D" id="3.40.50.2000">
    <property type="entry name" value="Glycogen Phosphorylase B"/>
    <property type="match status" value="2"/>
</dbReference>
<evidence type="ECO:0008006" key="3">
    <source>
        <dbReference type="Google" id="ProtNLM"/>
    </source>
</evidence>